<evidence type="ECO:0000313" key="1">
    <source>
        <dbReference type="EMBL" id="RWR16489.1"/>
    </source>
</evidence>
<protein>
    <recommendedName>
        <fullName evidence="3">GIY-YIG nuclease family protein</fullName>
    </recommendedName>
</protein>
<reference evidence="1 2" key="1">
    <citation type="submission" date="2019-01" db="EMBL/GenBank/DDBJ databases">
        <title>Sinorhodobacter populi sp. nov. isolated from the symptomatic bark tissue of Populus euramericana canker.</title>
        <authorList>
            <person name="Xu G."/>
        </authorList>
    </citation>
    <scope>NUCLEOTIDE SEQUENCE [LARGE SCALE GENOMIC DNA]</scope>
    <source>
        <strain evidence="1 2">SK2B-1</strain>
    </source>
</reference>
<evidence type="ECO:0008006" key="3">
    <source>
        <dbReference type="Google" id="ProtNLM"/>
    </source>
</evidence>
<dbReference type="AlphaFoldDB" id="A0A443J7M7"/>
<sequence length="158" mass="17787">MPAALHRLSLPGVMLQRGFWLYVWDIRVGDQRLLYVGRTGDESSPHASAPYDRFGQHLGRNKNANALRRNLLARGVELAQVDHYDFHFFGPIHPEAADMDSHRPQRDQVAALEKKLADGLTQAGYDVLNKVSCRRPLDPQLWAEISAAFQGAFPNLNT</sequence>
<dbReference type="Proteomes" id="UP000284476">
    <property type="component" value="Unassembled WGS sequence"/>
</dbReference>
<dbReference type="EMBL" id="SAUZ01000042">
    <property type="protein sequence ID" value="RWR16489.1"/>
    <property type="molecule type" value="Genomic_DNA"/>
</dbReference>
<name>A0A443J7M7_9RHOB</name>
<evidence type="ECO:0000313" key="2">
    <source>
        <dbReference type="Proteomes" id="UP000284476"/>
    </source>
</evidence>
<comment type="caution">
    <text evidence="1">The sequence shown here is derived from an EMBL/GenBank/DDBJ whole genome shotgun (WGS) entry which is preliminary data.</text>
</comment>
<gene>
    <name evidence="1" type="ORF">D2T30_21455</name>
</gene>
<dbReference type="RefSeq" id="WP_128210460.1">
    <property type="nucleotide sequence ID" value="NZ_JBHRSO010000036.1"/>
</dbReference>
<accession>A0A443J7M7</accession>
<organism evidence="1 2">
    <name type="scientific">Paenirhodobacter populi</name>
    <dbReference type="NCBI Taxonomy" id="2306993"/>
    <lineage>
        <taxon>Bacteria</taxon>
        <taxon>Pseudomonadati</taxon>
        <taxon>Pseudomonadota</taxon>
        <taxon>Alphaproteobacteria</taxon>
        <taxon>Rhodobacterales</taxon>
        <taxon>Rhodobacter group</taxon>
        <taxon>Paenirhodobacter</taxon>
    </lineage>
</organism>
<reference evidence="1 2" key="2">
    <citation type="submission" date="2019-01" db="EMBL/GenBank/DDBJ databases">
        <authorList>
            <person name="Li Y."/>
        </authorList>
    </citation>
    <scope>NUCLEOTIDE SEQUENCE [LARGE SCALE GENOMIC DNA]</scope>
    <source>
        <strain evidence="1 2">SK2B-1</strain>
    </source>
</reference>
<proteinExistence type="predicted"/>